<dbReference type="EMBL" id="JPVZ01000011">
    <property type="protein sequence ID" value="OAZ08044.1"/>
    <property type="molecule type" value="Genomic_DNA"/>
</dbReference>
<evidence type="ECO:0000313" key="1">
    <source>
        <dbReference type="EMBL" id="OAZ08044.1"/>
    </source>
</evidence>
<dbReference type="Proteomes" id="UP000094009">
    <property type="component" value="Unassembled WGS sequence"/>
</dbReference>
<evidence type="ECO:0000313" key="2">
    <source>
        <dbReference type="Proteomes" id="UP000094009"/>
    </source>
</evidence>
<protein>
    <submittedName>
        <fullName evidence="1">Uncharacterized protein</fullName>
    </submittedName>
</protein>
<comment type="caution">
    <text evidence="1">The sequence shown here is derived from an EMBL/GenBank/DDBJ whole genome shotgun (WGS) entry which is preliminary data.</text>
</comment>
<proteinExistence type="predicted"/>
<organism evidence="1 2">
    <name type="scientific">Thalassospira tepidiphila MCCC 1A03514</name>
    <dbReference type="NCBI Taxonomy" id="1177930"/>
    <lineage>
        <taxon>Bacteria</taxon>
        <taxon>Pseudomonadati</taxon>
        <taxon>Pseudomonadota</taxon>
        <taxon>Alphaproteobacteria</taxon>
        <taxon>Rhodospirillales</taxon>
        <taxon>Thalassospiraceae</taxon>
        <taxon>Thalassospira</taxon>
    </lineage>
</organism>
<dbReference type="AlphaFoldDB" id="A0A853KV50"/>
<reference evidence="1 2" key="1">
    <citation type="submission" date="2014-07" db="EMBL/GenBank/DDBJ databases">
        <title>Draft genome sequence of Thalassospira tepidiphila 1-1B.</title>
        <authorList>
            <person name="Lai Q."/>
            <person name="Shao Z."/>
        </authorList>
    </citation>
    <scope>NUCLEOTIDE SEQUENCE [LARGE SCALE GENOMIC DNA]</scope>
    <source>
        <strain evidence="1 2">MCCC 1A03514</strain>
    </source>
</reference>
<accession>A0A853KV50</accession>
<name>A0A853KV50_9PROT</name>
<sequence>MNYLRLLGGMTLSAIPDIARPVMVHGLGRVMGDGLGPMVKNFKAFRLAGDEVRQAGTALDMVLDSRSMAIADVADDFGRHSKFERGIRYAADRFGVVSLMAPWNAAVKQFAGVVTMSRALDGVDKWTKGIADTATVENLARAGIDEDMARRIASEFAAHGDNVDGVKLANTANWTDRKAVQAFRAMIVKDVDRTIVTPGQDKPLWMSTELGAVIGQFKSFSIASTQRVFLAGLQQRDAAFLSGMSMMVGLGMLSYYLKAKAAGYEPTDNPGTWIAEGVDRSGSLGWFFEVNNLAEKLTRGRVGVSALTGGPIMSRYASRNVIGALIGPTSGAISDAAQAIGAMSAGDWRESDTSAMRRLLPYQNLFYMRWLLDEAERGINNQLGVAR</sequence>
<gene>
    <name evidence="1" type="ORF">TH4_18475</name>
</gene>